<dbReference type="Proteomes" id="UP000052015">
    <property type="component" value="Unassembled WGS sequence"/>
</dbReference>
<keyword evidence="4" id="KW-0175">Coiled coil</keyword>
<dbReference type="SMART" id="SM00244">
    <property type="entry name" value="PHB"/>
    <property type="match status" value="1"/>
</dbReference>
<dbReference type="EMBL" id="LKHP01000010">
    <property type="protein sequence ID" value="KRQ86435.1"/>
    <property type="molecule type" value="Genomic_DNA"/>
</dbReference>
<dbReference type="OrthoDB" id="9786220at2"/>
<proteinExistence type="inferred from homology"/>
<dbReference type="Pfam" id="PF01145">
    <property type="entry name" value="Band_7"/>
    <property type="match status" value="1"/>
</dbReference>
<comment type="subcellular location">
    <subcellularLocation>
        <location evidence="1">Membrane</location>
    </subcellularLocation>
</comment>
<reference evidence="7 8" key="1">
    <citation type="submission" date="2015-09" db="EMBL/GenBank/DDBJ databases">
        <title>Draft genome sequence of a Caloramator mitchellensis, a moderate thermophile from the Great Artesian Basin of Australia.</title>
        <authorList>
            <person name="Patel B.K."/>
        </authorList>
    </citation>
    <scope>NUCLEOTIDE SEQUENCE [LARGE SCALE GENOMIC DNA]</scope>
    <source>
        <strain evidence="7 8">VF08</strain>
    </source>
</reference>
<dbReference type="GO" id="GO:0072659">
    <property type="term" value="P:protein localization to plasma membrane"/>
    <property type="evidence" value="ECO:0007669"/>
    <property type="project" value="TreeGrafter"/>
</dbReference>
<keyword evidence="3 5" id="KW-0472">Membrane</keyword>
<dbReference type="Pfam" id="PF15975">
    <property type="entry name" value="Flot"/>
    <property type="match status" value="1"/>
</dbReference>
<comment type="similarity">
    <text evidence="2">Belongs to the band 7/mec-2 family. Flotillin subfamily.</text>
</comment>
<accession>A0A0R3JSE9</accession>
<protein>
    <submittedName>
        <fullName evidence="7">Inner membrane protein YqiK</fullName>
    </submittedName>
</protein>
<dbReference type="PANTHER" id="PTHR13806">
    <property type="entry name" value="FLOTILLIN-RELATED"/>
    <property type="match status" value="1"/>
</dbReference>
<feature type="coiled-coil region" evidence="4">
    <location>
        <begin position="274"/>
        <end position="313"/>
    </location>
</feature>
<dbReference type="InterPro" id="IPR036013">
    <property type="entry name" value="Band_7/SPFH_dom_sf"/>
</dbReference>
<evidence type="ECO:0000313" key="8">
    <source>
        <dbReference type="Proteomes" id="UP000052015"/>
    </source>
</evidence>
<keyword evidence="5" id="KW-0812">Transmembrane</keyword>
<dbReference type="GO" id="GO:0002020">
    <property type="term" value="F:protease binding"/>
    <property type="evidence" value="ECO:0007669"/>
    <property type="project" value="TreeGrafter"/>
</dbReference>
<feature type="domain" description="Band 7" evidence="6">
    <location>
        <begin position="23"/>
        <end position="191"/>
    </location>
</feature>
<evidence type="ECO:0000256" key="2">
    <source>
        <dbReference type="ARBA" id="ARBA00007161"/>
    </source>
</evidence>
<evidence type="ECO:0000256" key="3">
    <source>
        <dbReference type="ARBA" id="ARBA00023136"/>
    </source>
</evidence>
<evidence type="ECO:0000256" key="4">
    <source>
        <dbReference type="SAM" id="Coils"/>
    </source>
</evidence>
<dbReference type="InterPro" id="IPR031905">
    <property type="entry name" value="Flotillin_C"/>
</dbReference>
<keyword evidence="8" id="KW-1185">Reference proteome</keyword>
<evidence type="ECO:0000259" key="6">
    <source>
        <dbReference type="SMART" id="SM00244"/>
    </source>
</evidence>
<evidence type="ECO:0000313" key="7">
    <source>
        <dbReference type="EMBL" id="KRQ86435.1"/>
    </source>
</evidence>
<dbReference type="PATRIC" id="fig|908809.3.peg.1815"/>
<dbReference type="InterPro" id="IPR027705">
    <property type="entry name" value="Flotillin_fam"/>
</dbReference>
<dbReference type="SUPFAM" id="SSF117892">
    <property type="entry name" value="Band 7/SPFH domain"/>
    <property type="match status" value="1"/>
</dbReference>
<organism evidence="7 8">
    <name type="scientific">Caloramator mitchellensis</name>
    <dbReference type="NCBI Taxonomy" id="908809"/>
    <lineage>
        <taxon>Bacteria</taxon>
        <taxon>Bacillati</taxon>
        <taxon>Bacillota</taxon>
        <taxon>Clostridia</taxon>
        <taxon>Eubacteriales</taxon>
        <taxon>Clostridiaceae</taxon>
        <taxon>Caloramator</taxon>
    </lineage>
</organism>
<dbReference type="RefSeq" id="WP_057979142.1">
    <property type="nucleotide sequence ID" value="NZ_LKHP01000010.1"/>
</dbReference>
<dbReference type="CDD" id="cd03399">
    <property type="entry name" value="SPFH_flotillin"/>
    <property type="match status" value="1"/>
</dbReference>
<feature type="transmembrane region" description="Helical" evidence="5">
    <location>
        <begin position="6"/>
        <end position="25"/>
    </location>
</feature>
<dbReference type="Gene3D" id="3.30.479.30">
    <property type="entry name" value="Band 7 domain"/>
    <property type="match status" value="1"/>
</dbReference>
<dbReference type="PANTHER" id="PTHR13806:SF46">
    <property type="entry name" value="FLOTILLIN-1-RELATED"/>
    <property type="match status" value="1"/>
</dbReference>
<evidence type="ECO:0000256" key="1">
    <source>
        <dbReference type="ARBA" id="ARBA00004370"/>
    </source>
</evidence>
<keyword evidence="5" id="KW-1133">Transmembrane helix</keyword>
<comment type="caution">
    <text evidence="7">The sequence shown here is derived from an EMBL/GenBank/DDBJ whole genome shotgun (WGS) entry which is preliminary data.</text>
</comment>
<dbReference type="GO" id="GO:0005886">
    <property type="term" value="C:plasma membrane"/>
    <property type="evidence" value="ECO:0007669"/>
    <property type="project" value="TreeGrafter"/>
</dbReference>
<dbReference type="STRING" id="908809.ABG79_01816"/>
<name>A0A0R3JSE9_CALMK</name>
<evidence type="ECO:0000256" key="5">
    <source>
        <dbReference type="SAM" id="Phobius"/>
    </source>
</evidence>
<gene>
    <name evidence="7" type="primary">yqiK</name>
    <name evidence="7" type="ORF">ABG79_01816</name>
</gene>
<sequence>MQDFVIPIIIVAVVLFLIITILSMWKRVPQDKALVVTGLKKRVISGGGGLVIPLLERTDVISLQNMKIEVKIDGALTEQGVDIGADGVAVIKVKSDMESILSAAEQFNTGEEQRTIAKIQDTAKDVLEGKLREIISKLTVEEIYKDREKFAAQVQEVAAVDLADMGLEIKAFTIRDINDNNGYLDALGKKRIAEVKRDAEIAQAEANKETKIRTAEANREGEAARLVAETQIAESTKEKELKVQSYRKEQEIAKANADLAYEIESNKVKKDVTEAQMQVEIIRKQKEIELAEQEALRKEKELEATIIKQAEAEKFKTEKLAEATKYKELQDAEARAAAIRLEGQARAEARKLEGMAEVEIIREKGKAEAEAMMKKAEAFKLYNDAAITQMIIEKLPEIAKAVAEPLSKTEKIVIIDNGNGKGAAKVTEYVTDVVARLPETVEALTGVKVGDLINKVGNGQVTKKDVID</sequence>
<dbReference type="AlphaFoldDB" id="A0A0R3JSE9"/>
<dbReference type="InterPro" id="IPR001107">
    <property type="entry name" value="Band_7"/>
</dbReference>